<dbReference type="InterPro" id="IPR001646">
    <property type="entry name" value="5peptide_repeat"/>
</dbReference>
<comment type="caution">
    <text evidence="2">The sequence shown here is derived from an EMBL/GenBank/DDBJ whole genome shotgun (WGS) entry which is preliminary data.</text>
</comment>
<dbReference type="Gene3D" id="2.160.20.80">
    <property type="entry name" value="E3 ubiquitin-protein ligase SopA"/>
    <property type="match status" value="1"/>
</dbReference>
<dbReference type="Pfam" id="PF00805">
    <property type="entry name" value="Pentapeptide"/>
    <property type="match status" value="1"/>
</dbReference>
<dbReference type="Proteomes" id="UP000187486">
    <property type="component" value="Unassembled WGS sequence"/>
</dbReference>
<organism evidence="2 3">
    <name type="scientific">Amycolatopsis coloradensis</name>
    <dbReference type="NCBI Taxonomy" id="76021"/>
    <lineage>
        <taxon>Bacteria</taxon>
        <taxon>Bacillati</taxon>
        <taxon>Actinomycetota</taxon>
        <taxon>Actinomycetes</taxon>
        <taxon>Pseudonocardiales</taxon>
        <taxon>Pseudonocardiaceae</taxon>
        <taxon>Amycolatopsis</taxon>
    </lineage>
</organism>
<evidence type="ECO:0000256" key="1">
    <source>
        <dbReference type="SAM" id="MobiDB-lite"/>
    </source>
</evidence>
<feature type="region of interest" description="Disordered" evidence="1">
    <location>
        <begin position="226"/>
        <end position="260"/>
    </location>
</feature>
<feature type="compositionally biased region" description="Basic and acidic residues" evidence="1">
    <location>
        <begin position="238"/>
        <end position="247"/>
    </location>
</feature>
<dbReference type="STRING" id="76021.BS329_41585"/>
<reference evidence="2 3" key="1">
    <citation type="submission" date="2016-01" db="EMBL/GenBank/DDBJ databases">
        <title>Amycolatopsis coloradensis genome sequencing and assembly.</title>
        <authorList>
            <person name="Mayilraj S."/>
        </authorList>
    </citation>
    <scope>NUCLEOTIDE SEQUENCE [LARGE SCALE GENOMIC DNA]</scope>
    <source>
        <strain evidence="2 3">DSM 44225</strain>
    </source>
</reference>
<sequence>MLLAALRQRTAGLELAEKTRAASITEHDATERRVTELYTKAAEQLGAGKAPVRLAGLYALERLAQNHPDQRQTIVNVFCAYLRMPYTPTDETPTDDTSAEVVDRHQERIQEREVRLTAQRVLAHHLLRFGTNPDNQVTTFWAEIDLDLAGATLIDLDLSRTTIRHARFGKARFSGTARFDNARFNGIAEFDEARFSGDAVFRRARFNGTTRFGGVRFNSNARFGGAQFRRGMPQETRPYLRSDHDGTAPHGAPDDPDSAN</sequence>
<accession>A0A1R0KD14</accession>
<evidence type="ECO:0008006" key="4">
    <source>
        <dbReference type="Google" id="ProtNLM"/>
    </source>
</evidence>
<protein>
    <recommendedName>
        <fullName evidence="4">Pentapeptide repeat-containing protein</fullName>
    </recommendedName>
</protein>
<dbReference type="AlphaFoldDB" id="A0A1R0KD14"/>
<keyword evidence="3" id="KW-1185">Reference proteome</keyword>
<name>A0A1R0KD14_9PSEU</name>
<dbReference type="EMBL" id="MQUQ01000054">
    <property type="protein sequence ID" value="OLZ42785.1"/>
    <property type="molecule type" value="Genomic_DNA"/>
</dbReference>
<dbReference type="SUPFAM" id="SSF141571">
    <property type="entry name" value="Pentapeptide repeat-like"/>
    <property type="match status" value="1"/>
</dbReference>
<gene>
    <name evidence="2" type="ORF">BS329_41585</name>
</gene>
<dbReference type="Pfam" id="PF13576">
    <property type="entry name" value="Pentapeptide_3"/>
    <property type="match status" value="1"/>
</dbReference>
<evidence type="ECO:0000313" key="2">
    <source>
        <dbReference type="EMBL" id="OLZ42785.1"/>
    </source>
</evidence>
<evidence type="ECO:0000313" key="3">
    <source>
        <dbReference type="Proteomes" id="UP000187486"/>
    </source>
</evidence>
<proteinExistence type="predicted"/>